<sequence>MLPITGIFFFYLLHGISSSFLLDRPSNCDVSKCKLPLCSCSGTQPDIPLKERPQIVYLTFDDAFTGAAKNSYFSKIFEGPSALKNPNGRPIRATHFLTHKYNSYTDAHEYYSLLGHEMASHSISHYDNTSYWVSLNESEWRDEMIGMKEMMHLYGNMNMADIKGTRAPFLQIGGDVQFRALSEDFEYDCSMPSRAFGYTNLANGLWPYTLDYRSIQDCQLEPCPLESYPKEWIQPMLDLEDLRVGIDGSIHGQPCAMLDSCVVPNNLGKNPKLVEDMLMHNFNRSYFGNTRAPFGIYMHAAWFFGQDWHWEGYQNFLKKITKYTDVWILPVSAGIEYMKNPIPNSKMGDVEPFKGDPKTFPKFNCEAKQSCRYTNVQGIGLEMREIYMSICGTTCPENYPWLRNVHGKWRNP</sequence>
<dbReference type="InterPro" id="IPR011330">
    <property type="entry name" value="Glyco_hydro/deAcase_b/a-brl"/>
</dbReference>
<dbReference type="SUPFAM" id="SSF88713">
    <property type="entry name" value="Glycoside hydrolase/deacetylase"/>
    <property type="match status" value="1"/>
</dbReference>
<dbReference type="AlphaFoldDB" id="A0A0K2V811"/>
<dbReference type="Gene3D" id="3.20.20.370">
    <property type="entry name" value="Glycoside hydrolase/deacetylase"/>
    <property type="match status" value="1"/>
</dbReference>
<dbReference type="EMBL" id="HACA01028931">
    <property type="protein sequence ID" value="CDW46292.1"/>
    <property type="molecule type" value="Transcribed_RNA"/>
</dbReference>
<evidence type="ECO:0000313" key="4">
    <source>
        <dbReference type="Proteomes" id="UP000675881"/>
    </source>
</evidence>
<feature type="chain" id="PRO_5036294084" evidence="1">
    <location>
        <begin position="19"/>
        <end position="412"/>
    </location>
</feature>
<proteinExistence type="predicted"/>
<keyword evidence="4" id="KW-1185">Reference proteome</keyword>
<evidence type="ECO:0000313" key="2">
    <source>
        <dbReference type="EMBL" id="CAF2849951.1"/>
    </source>
</evidence>
<gene>
    <name evidence="2" type="ORF">LSAA_5017</name>
</gene>
<evidence type="ECO:0000256" key="1">
    <source>
        <dbReference type="SAM" id="SignalP"/>
    </source>
</evidence>
<name>A0A0K2V811_LEPSM</name>
<keyword evidence="1" id="KW-0732">Signal</keyword>
<reference evidence="2" key="2">
    <citation type="submission" date="2021-02" db="EMBL/GenBank/DDBJ databases">
        <authorList>
            <person name="Bekaert M."/>
        </authorList>
    </citation>
    <scope>NUCLEOTIDE SEQUENCE</scope>
    <source>
        <strain evidence="2">IoA-00</strain>
    </source>
</reference>
<dbReference type="GO" id="GO:0005975">
    <property type="term" value="P:carbohydrate metabolic process"/>
    <property type="evidence" value="ECO:0007669"/>
    <property type="project" value="InterPro"/>
</dbReference>
<feature type="signal peptide" evidence="1">
    <location>
        <begin position="1"/>
        <end position="18"/>
    </location>
</feature>
<dbReference type="EMBL" id="HG994593">
    <property type="protein sequence ID" value="CAF2849951.1"/>
    <property type="molecule type" value="Genomic_DNA"/>
</dbReference>
<protein>
    <submittedName>
        <fullName evidence="2">(salmon louse) hypothetical protein</fullName>
    </submittedName>
</protein>
<dbReference type="OrthoDB" id="504708at2759"/>
<dbReference type="PANTHER" id="PTHR45985">
    <property type="match status" value="1"/>
</dbReference>
<reference evidence="3" key="1">
    <citation type="submission" date="2014-05" db="EMBL/GenBank/DDBJ databases">
        <authorList>
            <person name="Chronopoulou M."/>
        </authorList>
    </citation>
    <scope>NUCLEOTIDE SEQUENCE</scope>
    <source>
        <tissue evidence="3">Whole organism</tissue>
    </source>
</reference>
<accession>A0A0K2V811</accession>
<dbReference type="InterPro" id="IPR052740">
    <property type="entry name" value="CE4"/>
</dbReference>
<evidence type="ECO:0000313" key="3">
    <source>
        <dbReference type="EMBL" id="CDW46292.1"/>
    </source>
</evidence>
<organism evidence="3">
    <name type="scientific">Lepeophtheirus salmonis</name>
    <name type="common">Salmon louse</name>
    <name type="synonym">Caligus salmonis</name>
    <dbReference type="NCBI Taxonomy" id="72036"/>
    <lineage>
        <taxon>Eukaryota</taxon>
        <taxon>Metazoa</taxon>
        <taxon>Ecdysozoa</taxon>
        <taxon>Arthropoda</taxon>
        <taxon>Crustacea</taxon>
        <taxon>Multicrustacea</taxon>
        <taxon>Hexanauplia</taxon>
        <taxon>Copepoda</taxon>
        <taxon>Siphonostomatoida</taxon>
        <taxon>Caligidae</taxon>
        <taxon>Lepeophtheirus</taxon>
    </lineage>
</organism>
<dbReference type="PANTHER" id="PTHR45985:SF3">
    <property type="entry name" value="CHITIN DEACETYLASE-LIKE 4"/>
    <property type="match status" value="1"/>
</dbReference>
<dbReference type="Proteomes" id="UP000675881">
    <property type="component" value="Chromosome 14"/>
</dbReference>